<dbReference type="AlphaFoldDB" id="A0A1F7JIK0"/>
<comment type="caution">
    <text evidence="2">The sequence shown here is derived from an EMBL/GenBank/DDBJ whole genome shotgun (WGS) entry which is preliminary data.</text>
</comment>
<keyword evidence="1" id="KW-0472">Membrane</keyword>
<reference evidence="2 3" key="1">
    <citation type="journal article" date="2016" name="Nat. Commun.">
        <title>Thousands of microbial genomes shed light on interconnected biogeochemical processes in an aquifer system.</title>
        <authorList>
            <person name="Anantharaman K."/>
            <person name="Brown C.T."/>
            <person name="Hug L.A."/>
            <person name="Sharon I."/>
            <person name="Castelle C.J."/>
            <person name="Probst A.J."/>
            <person name="Thomas B.C."/>
            <person name="Singh A."/>
            <person name="Wilkins M.J."/>
            <person name="Karaoz U."/>
            <person name="Brodie E.L."/>
            <person name="Williams K.H."/>
            <person name="Hubbard S.S."/>
            <person name="Banfield J.F."/>
        </authorList>
    </citation>
    <scope>NUCLEOTIDE SEQUENCE [LARGE SCALE GENOMIC DNA]</scope>
</reference>
<sequence length="110" mass="12847">MQLFRKTPSYSLPFIAFIQSLLLTIYIGLVSAIIINGNRWFGPIRGIEGPILFLLLFITSALISVFIVFWYSFYLFWYKKQIENAVKLIVLTTTWLVFFTIITLFLLLVI</sequence>
<protein>
    <submittedName>
        <fullName evidence="2">Uncharacterized protein</fullName>
    </submittedName>
</protein>
<feature type="transmembrane region" description="Helical" evidence="1">
    <location>
        <begin position="12"/>
        <end position="35"/>
    </location>
</feature>
<evidence type="ECO:0000313" key="3">
    <source>
        <dbReference type="Proteomes" id="UP000177418"/>
    </source>
</evidence>
<dbReference type="EMBL" id="MGAV01000004">
    <property type="protein sequence ID" value="OGK55415.1"/>
    <property type="molecule type" value="Genomic_DNA"/>
</dbReference>
<feature type="transmembrane region" description="Helical" evidence="1">
    <location>
        <begin position="51"/>
        <end position="76"/>
    </location>
</feature>
<proteinExistence type="predicted"/>
<accession>A0A1F7JIK0</accession>
<evidence type="ECO:0000313" key="2">
    <source>
        <dbReference type="EMBL" id="OGK55415.1"/>
    </source>
</evidence>
<keyword evidence="1" id="KW-0812">Transmembrane</keyword>
<keyword evidence="1" id="KW-1133">Transmembrane helix</keyword>
<name>A0A1F7JIK0_9BACT</name>
<organism evidence="2 3">
    <name type="scientific">Candidatus Roizmanbacteria bacterium RIFCSPLOWO2_02_FULL_36_11</name>
    <dbReference type="NCBI Taxonomy" id="1802071"/>
    <lineage>
        <taxon>Bacteria</taxon>
        <taxon>Candidatus Roizmaniibacteriota</taxon>
    </lineage>
</organism>
<feature type="transmembrane region" description="Helical" evidence="1">
    <location>
        <begin position="88"/>
        <end position="109"/>
    </location>
</feature>
<dbReference type="Proteomes" id="UP000177418">
    <property type="component" value="Unassembled WGS sequence"/>
</dbReference>
<gene>
    <name evidence="2" type="ORF">A3H78_05980</name>
</gene>
<evidence type="ECO:0000256" key="1">
    <source>
        <dbReference type="SAM" id="Phobius"/>
    </source>
</evidence>